<keyword evidence="1" id="KW-0732">Signal</keyword>
<name>A0A9P4TUQ1_9PEZI</name>
<evidence type="ECO:0000313" key="3">
    <source>
        <dbReference type="Proteomes" id="UP000800235"/>
    </source>
</evidence>
<gene>
    <name evidence="2" type="ORF">EJ08DRAFT_477371</name>
</gene>
<dbReference type="Proteomes" id="UP000800235">
    <property type="component" value="Unassembled WGS sequence"/>
</dbReference>
<comment type="caution">
    <text evidence="2">The sequence shown here is derived from an EMBL/GenBank/DDBJ whole genome shotgun (WGS) entry which is preliminary data.</text>
</comment>
<feature type="chain" id="PRO_5040476210" evidence="1">
    <location>
        <begin position="20"/>
        <end position="164"/>
    </location>
</feature>
<dbReference type="AlphaFoldDB" id="A0A9P4TUQ1"/>
<sequence length="164" mass="18656">MARSHYGFLWLALLVSCLTFRPLIERYASFIGPDVLLDFTSSSGQLNHIRDQFGHVAPSKLAVPFGDHLTINATRALFKRLRSSVEISDQEWNDLLNKASDLRCMMKLSAELTATLGHAAKMTDHKAEFERRGWRTTRTTHAVIGEGWWVSMSFLHKIVDHAFI</sequence>
<evidence type="ECO:0000256" key="1">
    <source>
        <dbReference type="SAM" id="SignalP"/>
    </source>
</evidence>
<proteinExistence type="predicted"/>
<keyword evidence="3" id="KW-1185">Reference proteome</keyword>
<reference evidence="2" key="1">
    <citation type="journal article" date="2020" name="Stud. Mycol.">
        <title>101 Dothideomycetes genomes: a test case for predicting lifestyles and emergence of pathogens.</title>
        <authorList>
            <person name="Haridas S."/>
            <person name="Albert R."/>
            <person name="Binder M."/>
            <person name="Bloem J."/>
            <person name="Labutti K."/>
            <person name="Salamov A."/>
            <person name="Andreopoulos B."/>
            <person name="Baker S."/>
            <person name="Barry K."/>
            <person name="Bills G."/>
            <person name="Bluhm B."/>
            <person name="Cannon C."/>
            <person name="Castanera R."/>
            <person name="Culley D."/>
            <person name="Daum C."/>
            <person name="Ezra D."/>
            <person name="Gonzalez J."/>
            <person name="Henrissat B."/>
            <person name="Kuo A."/>
            <person name="Liang C."/>
            <person name="Lipzen A."/>
            <person name="Lutzoni F."/>
            <person name="Magnuson J."/>
            <person name="Mondo S."/>
            <person name="Nolan M."/>
            <person name="Ohm R."/>
            <person name="Pangilinan J."/>
            <person name="Park H.-J."/>
            <person name="Ramirez L."/>
            <person name="Alfaro M."/>
            <person name="Sun H."/>
            <person name="Tritt A."/>
            <person name="Yoshinaga Y."/>
            <person name="Zwiers L.-H."/>
            <person name="Turgeon B."/>
            <person name="Goodwin S."/>
            <person name="Spatafora J."/>
            <person name="Crous P."/>
            <person name="Grigoriev I."/>
        </authorList>
    </citation>
    <scope>NUCLEOTIDE SEQUENCE</scope>
    <source>
        <strain evidence="2">CBS 130266</strain>
    </source>
</reference>
<organism evidence="2 3">
    <name type="scientific">Tothia fuscella</name>
    <dbReference type="NCBI Taxonomy" id="1048955"/>
    <lineage>
        <taxon>Eukaryota</taxon>
        <taxon>Fungi</taxon>
        <taxon>Dikarya</taxon>
        <taxon>Ascomycota</taxon>
        <taxon>Pezizomycotina</taxon>
        <taxon>Dothideomycetes</taxon>
        <taxon>Pleosporomycetidae</taxon>
        <taxon>Venturiales</taxon>
        <taxon>Cylindrosympodiaceae</taxon>
        <taxon>Tothia</taxon>
    </lineage>
</organism>
<accession>A0A9P4TUQ1</accession>
<dbReference type="PROSITE" id="PS51257">
    <property type="entry name" value="PROKAR_LIPOPROTEIN"/>
    <property type="match status" value="1"/>
</dbReference>
<feature type="signal peptide" evidence="1">
    <location>
        <begin position="1"/>
        <end position="19"/>
    </location>
</feature>
<evidence type="ECO:0000313" key="2">
    <source>
        <dbReference type="EMBL" id="KAF2422610.1"/>
    </source>
</evidence>
<protein>
    <submittedName>
        <fullName evidence="2">Uncharacterized protein</fullName>
    </submittedName>
</protein>
<dbReference type="EMBL" id="MU007089">
    <property type="protein sequence ID" value="KAF2422610.1"/>
    <property type="molecule type" value="Genomic_DNA"/>
</dbReference>